<evidence type="ECO:0000256" key="8">
    <source>
        <dbReference type="SAM" id="MobiDB-lite"/>
    </source>
</evidence>
<dbReference type="GO" id="GO:0003779">
    <property type="term" value="F:actin binding"/>
    <property type="evidence" value="ECO:0007669"/>
    <property type="project" value="InterPro"/>
</dbReference>
<evidence type="ECO:0000259" key="9">
    <source>
        <dbReference type="PROSITE" id="PS50108"/>
    </source>
</evidence>
<feature type="compositionally biased region" description="Basic residues" evidence="8">
    <location>
        <begin position="204"/>
        <end position="215"/>
    </location>
</feature>
<dbReference type="InterPro" id="IPR011026">
    <property type="entry name" value="WAS_C"/>
</dbReference>
<dbReference type="InParanoid" id="A0A6J2WCE4"/>
<dbReference type="FunFam" id="3.90.810.10:FF:000003">
    <property type="entry name" value="Neural Wiskott-Aldrich syndrome protein-like"/>
    <property type="match status" value="3"/>
</dbReference>
<dbReference type="GO" id="GO:0005634">
    <property type="term" value="C:nucleus"/>
    <property type="evidence" value="ECO:0007669"/>
    <property type="project" value="UniProtKB-SubCell"/>
</dbReference>
<feature type="compositionally biased region" description="Basic and acidic residues" evidence="8">
    <location>
        <begin position="287"/>
        <end position="299"/>
    </location>
</feature>
<feature type="compositionally biased region" description="Basic and acidic residues" evidence="8">
    <location>
        <begin position="923"/>
        <end position="933"/>
    </location>
</feature>
<sequence length="951" mass="103153">MSRGRKSKVQENVPSNLLRIQENERVVDLLGQKCVTLATAVAQLYMALPHSPAHWSLQHTGVVCFVKDNPKRSYFIHLFDIKVGKMIWEQELYNQMTYLSPKPFFHTFAADDCQVGLNFAIEQEADSFRAVVEDKINLRAQRQEKRHQASPSSEEKLTLPPLPPQNGPGVSPGHIVTEDIQNPDILASRYQPTTVPTPVPACLKNKKDKKGKKKGLRLTKTNTEAPSGFKHVTHIGWDPNSGFNTTNLDPDLKKLFACAGISDDQLTDKETSKLIYDFIEQSGGLDAVKEEMRKQDEAVTSRSRSGPPPPVPGGARPGSAPAPPPPRGDRGLPPVPGQPPQAPPPSHSSGLSGNNGPFPPPPLSHSSMPPPPCHGLPPTTCNINVKRHVTHTGWDPNSGFNTTNLDPDLKKLFAYAGISDDQLTDKEISKLIYDFIEQSGGLDAVKEEMRKQAMSRGSKSKVQENVPSNLLSIQENERVVDLLGRRCVTLATAVAQLYMALPHSPAHWSLQHTGVVCFVKDNPKRSYFIRLFDIKVGKMIWEQELYNQMTYLSPKPFFHTFAAEDCQVGLNFANEQEADSFRAVVEDKINLRAQRQGQSYTPLLPSPRGLPPLPPQNGPAVSPGHIVTVDIQNPDILASRYRPTTVPTPAPACLKNKKDKKGKKKGPRLTKADIGAPSGFKHVTHVGWDPNSGFDTTNLDPDLKKLFACAGISDDQLTDKETSKLIYDFIEQSGGLDAVKEEMRKQDEAVTSRNRSGPPPPVPGGARPGSAPAPPPPRVPGQPPRAPPPPRGPLPPPPPSHGSMPPPPPPSHGSLPPPPPPSHASFPPPPRHGSMPPPPPPGAGPPPPPAPPPPPPPAAPTTIFSSSPASTAPPPSSSGGGRGDLLLQIQRGTKLRTVSDASDNPPPQEQRPEGIVGALMSVMEKRNKVMHSSDEEDDEGGFDEDDDEWDD</sequence>
<proteinExistence type="predicted"/>
<dbReference type="InterPro" id="IPR000697">
    <property type="entry name" value="WH1/EVH1_dom"/>
</dbReference>
<dbReference type="GO" id="GO:0005856">
    <property type="term" value="C:cytoskeleton"/>
    <property type="evidence" value="ECO:0007669"/>
    <property type="project" value="UniProtKB-SubCell"/>
</dbReference>
<evidence type="ECO:0000256" key="1">
    <source>
        <dbReference type="ARBA" id="ARBA00004123"/>
    </source>
</evidence>
<feature type="region of interest" description="Disordered" evidence="8">
    <location>
        <begin position="287"/>
        <end position="375"/>
    </location>
</feature>
<dbReference type="SMART" id="SM00461">
    <property type="entry name" value="WH1"/>
    <property type="match status" value="2"/>
</dbReference>
<evidence type="ECO:0000256" key="5">
    <source>
        <dbReference type="ARBA" id="ARBA00022737"/>
    </source>
</evidence>
<evidence type="ECO:0000256" key="2">
    <source>
        <dbReference type="ARBA" id="ARBA00004245"/>
    </source>
</evidence>
<dbReference type="InterPro" id="IPR036936">
    <property type="entry name" value="CRIB_dom_sf"/>
</dbReference>
<dbReference type="Pfam" id="PF00786">
    <property type="entry name" value="PBD"/>
    <property type="match status" value="3"/>
</dbReference>
<feature type="domain" description="CRIB" evidence="9">
    <location>
        <begin position="674"/>
        <end position="687"/>
    </location>
</feature>
<dbReference type="InterPro" id="IPR000095">
    <property type="entry name" value="CRIB_dom"/>
</dbReference>
<evidence type="ECO:0000256" key="3">
    <source>
        <dbReference type="ARBA" id="ARBA00022490"/>
    </source>
</evidence>
<reference evidence="13" key="1">
    <citation type="submission" date="2025-08" db="UniProtKB">
        <authorList>
            <consortium name="RefSeq"/>
        </authorList>
    </citation>
    <scope>IDENTIFICATION</scope>
</reference>
<keyword evidence="12" id="KW-1185">Reference proteome</keyword>
<dbReference type="CDD" id="cd00132">
    <property type="entry name" value="CRIB"/>
    <property type="match status" value="3"/>
</dbReference>
<keyword evidence="3" id="KW-0963">Cytoplasm</keyword>
<dbReference type="SUPFAM" id="SSF50729">
    <property type="entry name" value="PH domain-like"/>
    <property type="match status" value="2"/>
</dbReference>
<dbReference type="Pfam" id="PF00568">
    <property type="entry name" value="WH1"/>
    <property type="match status" value="2"/>
</dbReference>
<keyword evidence="6" id="KW-0206">Cytoskeleton</keyword>
<keyword evidence="5" id="KW-0677">Repeat</keyword>
<dbReference type="FunFam" id="2.30.29.30:FF:000130">
    <property type="entry name" value="neural Wiskott-Aldrich syndrome protein"/>
    <property type="match status" value="2"/>
</dbReference>
<dbReference type="PROSITE" id="PS51082">
    <property type="entry name" value="WH2"/>
    <property type="match status" value="1"/>
</dbReference>
<dbReference type="Proteomes" id="UP000504632">
    <property type="component" value="Chromosome 9"/>
</dbReference>
<dbReference type="InterPro" id="IPR011993">
    <property type="entry name" value="PH-like_dom_sf"/>
</dbReference>
<feature type="region of interest" description="Disordered" evidence="8">
    <location>
        <begin position="738"/>
        <end position="951"/>
    </location>
</feature>
<feature type="compositionally biased region" description="Pro residues" evidence="8">
    <location>
        <begin position="333"/>
        <end position="346"/>
    </location>
</feature>
<dbReference type="SUPFAM" id="SSF47912">
    <property type="entry name" value="Wiscott-Aldrich syndrome protein, WASP, C-terminal domain"/>
    <property type="match status" value="4"/>
</dbReference>
<feature type="domain" description="CRIB" evidence="9">
    <location>
        <begin position="223"/>
        <end position="236"/>
    </location>
</feature>
<dbReference type="InterPro" id="IPR033927">
    <property type="entry name" value="WASPfam_EVH1"/>
</dbReference>
<feature type="compositionally biased region" description="Acidic residues" evidence="8">
    <location>
        <begin position="934"/>
        <end position="951"/>
    </location>
</feature>
<name>A0A6J2WCE4_CHACN</name>
<dbReference type="OrthoDB" id="8963340at2759"/>
<gene>
    <name evidence="13" type="primary">wasb</name>
</gene>
<dbReference type="RefSeq" id="XP_030641016.1">
    <property type="nucleotide sequence ID" value="XM_030785156.1"/>
</dbReference>
<evidence type="ECO:0000259" key="10">
    <source>
        <dbReference type="PROSITE" id="PS50229"/>
    </source>
</evidence>
<dbReference type="Gene3D" id="3.90.810.10">
    <property type="entry name" value="CRIB domain"/>
    <property type="match status" value="4"/>
</dbReference>
<organism evidence="12 13">
    <name type="scientific">Chanos chanos</name>
    <name type="common">Milkfish</name>
    <name type="synonym">Mugil chanos</name>
    <dbReference type="NCBI Taxonomy" id="29144"/>
    <lineage>
        <taxon>Eukaryota</taxon>
        <taxon>Metazoa</taxon>
        <taxon>Chordata</taxon>
        <taxon>Craniata</taxon>
        <taxon>Vertebrata</taxon>
        <taxon>Euteleostomi</taxon>
        <taxon>Actinopterygii</taxon>
        <taxon>Neopterygii</taxon>
        <taxon>Teleostei</taxon>
        <taxon>Ostariophysi</taxon>
        <taxon>Gonorynchiformes</taxon>
        <taxon>Chanidae</taxon>
        <taxon>Chanos</taxon>
    </lineage>
</organism>
<feature type="domain" description="WH1" evidence="10">
    <location>
        <begin position="30"/>
        <end position="139"/>
    </location>
</feature>
<dbReference type="PANTHER" id="PTHR11202:SF36">
    <property type="entry name" value="ACTIN NUCLEATION-PROMOTING FACTOR WASL"/>
    <property type="match status" value="1"/>
</dbReference>
<keyword evidence="7" id="KW-0539">Nucleus</keyword>
<keyword evidence="4" id="KW-0597">Phosphoprotein</keyword>
<protein>
    <submittedName>
        <fullName evidence="13">WASP actin nucleation promoting factor b</fullName>
    </submittedName>
</protein>
<accession>A0A6J2WCE4</accession>
<feature type="compositionally biased region" description="Pro residues" evidence="8">
    <location>
        <begin position="604"/>
        <end position="617"/>
    </location>
</feature>
<feature type="domain" description="WH1" evidence="10">
    <location>
        <begin position="483"/>
        <end position="592"/>
    </location>
</feature>
<dbReference type="AlphaFoldDB" id="A0A6J2WCE4"/>
<evidence type="ECO:0000256" key="6">
    <source>
        <dbReference type="ARBA" id="ARBA00023212"/>
    </source>
</evidence>
<feature type="region of interest" description="Disordered" evidence="8">
    <location>
        <begin position="190"/>
        <end position="215"/>
    </location>
</feature>
<dbReference type="CTD" id="335158"/>
<evidence type="ECO:0000256" key="7">
    <source>
        <dbReference type="ARBA" id="ARBA00023242"/>
    </source>
</evidence>
<dbReference type="Gene3D" id="2.30.29.30">
    <property type="entry name" value="Pleckstrin-homology domain (PH domain)/Phosphotyrosine-binding domain (PTB)"/>
    <property type="match status" value="2"/>
</dbReference>
<feature type="region of interest" description="Disordered" evidence="8">
    <location>
        <begin position="596"/>
        <end position="622"/>
    </location>
</feature>
<feature type="compositionally biased region" description="Basic residues" evidence="8">
    <location>
        <begin position="655"/>
        <end position="668"/>
    </location>
</feature>
<feature type="compositionally biased region" description="Pro residues" evidence="8">
    <location>
        <begin position="357"/>
        <end position="375"/>
    </location>
</feature>
<feature type="domain" description="WH2" evidence="11">
    <location>
        <begin position="881"/>
        <end position="898"/>
    </location>
</feature>
<feature type="compositionally biased region" description="Low complexity" evidence="8">
    <location>
        <begin position="860"/>
        <end position="870"/>
    </location>
</feature>
<feature type="compositionally biased region" description="Pro residues" evidence="8">
    <location>
        <begin position="771"/>
        <end position="859"/>
    </location>
</feature>
<dbReference type="SMART" id="SM00285">
    <property type="entry name" value="PBD"/>
    <property type="match status" value="3"/>
</dbReference>
<feature type="region of interest" description="Disordered" evidence="8">
    <location>
        <begin position="641"/>
        <end position="676"/>
    </location>
</feature>
<feature type="compositionally biased region" description="Basic and acidic residues" evidence="8">
    <location>
        <begin position="141"/>
        <end position="157"/>
    </location>
</feature>
<comment type="subcellular location">
    <subcellularLocation>
        <location evidence="2">Cytoplasm</location>
        <location evidence="2">Cytoskeleton</location>
    </subcellularLocation>
    <subcellularLocation>
        <location evidence="1">Nucleus</location>
    </subcellularLocation>
</comment>
<dbReference type="PROSITE" id="PS50108">
    <property type="entry name" value="CRIB"/>
    <property type="match status" value="2"/>
</dbReference>
<dbReference type="CDD" id="cd01205">
    <property type="entry name" value="EVH1_WASP-like"/>
    <property type="match status" value="2"/>
</dbReference>
<feature type="region of interest" description="Disordered" evidence="8">
    <location>
        <begin position="141"/>
        <end position="168"/>
    </location>
</feature>
<dbReference type="PROSITE" id="PS50229">
    <property type="entry name" value="WH1"/>
    <property type="match status" value="2"/>
</dbReference>
<evidence type="ECO:0000256" key="4">
    <source>
        <dbReference type="ARBA" id="ARBA00022553"/>
    </source>
</evidence>
<dbReference type="PANTHER" id="PTHR11202">
    <property type="entry name" value="SPROUTY-RELATED, EVH1 DOMAIN-CONTAINING PROTEIN FAMILY MEMBER"/>
    <property type="match status" value="1"/>
</dbReference>
<dbReference type="GeneID" id="115821330"/>
<evidence type="ECO:0000313" key="12">
    <source>
        <dbReference type="Proteomes" id="UP000504632"/>
    </source>
</evidence>
<evidence type="ECO:0000259" key="11">
    <source>
        <dbReference type="PROSITE" id="PS51082"/>
    </source>
</evidence>
<dbReference type="InterPro" id="IPR003124">
    <property type="entry name" value="WH2_dom"/>
</dbReference>
<feature type="compositionally biased region" description="Basic and acidic residues" evidence="8">
    <location>
        <begin position="738"/>
        <end position="750"/>
    </location>
</feature>
<dbReference type="GO" id="GO:0007015">
    <property type="term" value="P:actin filament organization"/>
    <property type="evidence" value="ECO:0007669"/>
    <property type="project" value="InterPro"/>
</dbReference>
<evidence type="ECO:0000313" key="13">
    <source>
        <dbReference type="RefSeq" id="XP_030641016.1"/>
    </source>
</evidence>